<dbReference type="Gene3D" id="3.30.360.10">
    <property type="entry name" value="Dihydrodipicolinate Reductase, domain 2"/>
    <property type="match status" value="1"/>
</dbReference>
<evidence type="ECO:0000259" key="2">
    <source>
        <dbReference type="Pfam" id="PF01408"/>
    </source>
</evidence>
<name>A0ABS1KZE9_9BACT</name>
<evidence type="ECO:0000259" key="3">
    <source>
        <dbReference type="Pfam" id="PF22725"/>
    </source>
</evidence>
<organism evidence="4 5">
    <name type="scientific">Chryseolinea lacunae</name>
    <dbReference type="NCBI Taxonomy" id="2801331"/>
    <lineage>
        <taxon>Bacteria</taxon>
        <taxon>Pseudomonadati</taxon>
        <taxon>Bacteroidota</taxon>
        <taxon>Cytophagia</taxon>
        <taxon>Cytophagales</taxon>
        <taxon>Fulvivirgaceae</taxon>
        <taxon>Chryseolinea</taxon>
    </lineage>
</organism>
<evidence type="ECO:0000256" key="1">
    <source>
        <dbReference type="SAM" id="SignalP"/>
    </source>
</evidence>
<dbReference type="Gene3D" id="3.40.50.720">
    <property type="entry name" value="NAD(P)-binding Rossmann-like Domain"/>
    <property type="match status" value="1"/>
</dbReference>
<protein>
    <submittedName>
        <fullName evidence="4">Gfo/Idh/MocA family oxidoreductase</fullName>
    </submittedName>
</protein>
<keyword evidence="5" id="KW-1185">Reference proteome</keyword>
<sequence>MLRIILLPSILILCSVTFALAQSTSKPFRIGVAGLTHGHVGGILNRAHDGDIEIVGIAEPDRALAEQYLTRYKLPMTLWYASLTEMLDKTKPEAVTGFNSTFEHLETVKACAPRNIHVMVEKPLAVSNDHASQIKALAAKHKIHVLTNYETTWYGSNTNVRDLFIAAHPFGKIRKVVVHDGHQGPKEIHVGPEFLNWLTDPVKNGGGAVMDFGCYGANLLTWLMNGQRPLAVFAVTQQLKPAIYPKVDDEATIVLTYPDGQGIIQASWNWPFGRKDMEIYGETGYVIADKQGSKIRSAQDKPEEYVKSPDLAKPYNDPFAYLAAVVRGEVNVSATDLSSLENNLLVVEILQAAKESAAQKKLIYLTK</sequence>
<evidence type="ECO:0000313" key="4">
    <source>
        <dbReference type="EMBL" id="MBL0743691.1"/>
    </source>
</evidence>
<dbReference type="InterPro" id="IPR000683">
    <property type="entry name" value="Gfo/Idh/MocA-like_OxRdtase_N"/>
</dbReference>
<gene>
    <name evidence="4" type="ORF">JI741_20845</name>
</gene>
<dbReference type="PANTHER" id="PTHR43377">
    <property type="entry name" value="BILIVERDIN REDUCTASE A"/>
    <property type="match status" value="1"/>
</dbReference>
<dbReference type="InterPro" id="IPR036291">
    <property type="entry name" value="NAD(P)-bd_dom_sf"/>
</dbReference>
<evidence type="ECO:0000313" key="5">
    <source>
        <dbReference type="Proteomes" id="UP000613030"/>
    </source>
</evidence>
<dbReference type="Pfam" id="PF01408">
    <property type="entry name" value="GFO_IDH_MocA"/>
    <property type="match status" value="1"/>
</dbReference>
<feature type="signal peptide" evidence="1">
    <location>
        <begin position="1"/>
        <end position="21"/>
    </location>
</feature>
<accession>A0ABS1KZE9</accession>
<dbReference type="RefSeq" id="WP_202013055.1">
    <property type="nucleotide sequence ID" value="NZ_JAERRB010000007.1"/>
</dbReference>
<feature type="chain" id="PRO_5045755671" evidence="1">
    <location>
        <begin position="22"/>
        <end position="367"/>
    </location>
</feature>
<feature type="domain" description="GFO/IDH/MocA-like oxidoreductase" evidence="3">
    <location>
        <begin position="165"/>
        <end position="286"/>
    </location>
</feature>
<dbReference type="Pfam" id="PF22725">
    <property type="entry name" value="GFO_IDH_MocA_C3"/>
    <property type="match status" value="1"/>
</dbReference>
<dbReference type="PANTHER" id="PTHR43377:SF1">
    <property type="entry name" value="BILIVERDIN REDUCTASE A"/>
    <property type="match status" value="1"/>
</dbReference>
<dbReference type="InterPro" id="IPR051450">
    <property type="entry name" value="Gfo/Idh/MocA_Oxidoreductases"/>
</dbReference>
<dbReference type="InterPro" id="IPR055170">
    <property type="entry name" value="GFO_IDH_MocA-like_dom"/>
</dbReference>
<reference evidence="4 5" key="1">
    <citation type="submission" date="2021-01" db="EMBL/GenBank/DDBJ databases">
        <title>Chryseolinea sp. Jin1 Genome sequencing and assembly.</title>
        <authorList>
            <person name="Kim I."/>
        </authorList>
    </citation>
    <scope>NUCLEOTIDE SEQUENCE [LARGE SCALE GENOMIC DNA]</scope>
    <source>
        <strain evidence="4 5">Jin1</strain>
    </source>
</reference>
<proteinExistence type="predicted"/>
<keyword evidence="1" id="KW-0732">Signal</keyword>
<dbReference type="SUPFAM" id="SSF51735">
    <property type="entry name" value="NAD(P)-binding Rossmann-fold domains"/>
    <property type="match status" value="1"/>
</dbReference>
<dbReference type="EMBL" id="JAERRB010000007">
    <property type="protein sequence ID" value="MBL0743691.1"/>
    <property type="molecule type" value="Genomic_DNA"/>
</dbReference>
<dbReference type="SUPFAM" id="SSF55347">
    <property type="entry name" value="Glyceraldehyde-3-phosphate dehydrogenase-like, C-terminal domain"/>
    <property type="match status" value="1"/>
</dbReference>
<feature type="domain" description="Gfo/Idh/MocA-like oxidoreductase N-terminal" evidence="2">
    <location>
        <begin position="29"/>
        <end position="147"/>
    </location>
</feature>
<dbReference type="Proteomes" id="UP000613030">
    <property type="component" value="Unassembled WGS sequence"/>
</dbReference>
<comment type="caution">
    <text evidence="4">The sequence shown here is derived from an EMBL/GenBank/DDBJ whole genome shotgun (WGS) entry which is preliminary data.</text>
</comment>